<protein>
    <submittedName>
        <fullName evidence="3">Cytochrome P450</fullName>
    </submittedName>
</protein>
<feature type="region of interest" description="Disordered" evidence="2">
    <location>
        <begin position="1"/>
        <end position="22"/>
    </location>
</feature>
<dbReference type="Gene3D" id="1.10.630.10">
    <property type="entry name" value="Cytochrome P450"/>
    <property type="match status" value="2"/>
</dbReference>
<dbReference type="InterPro" id="IPR036396">
    <property type="entry name" value="Cyt_P450_sf"/>
</dbReference>
<proteinExistence type="inferred from homology"/>
<evidence type="ECO:0000313" key="4">
    <source>
        <dbReference type="Proteomes" id="UP001445472"/>
    </source>
</evidence>
<dbReference type="Proteomes" id="UP001445472">
    <property type="component" value="Unassembled WGS sequence"/>
</dbReference>
<dbReference type="EMBL" id="JBEPBX010000009">
    <property type="protein sequence ID" value="MER6614347.1"/>
    <property type="molecule type" value="Genomic_DNA"/>
</dbReference>
<comment type="caution">
    <text evidence="3">The sequence shown here is derived from an EMBL/GenBank/DDBJ whole genome shotgun (WGS) entry which is preliminary data.</text>
</comment>
<gene>
    <name evidence="3" type="ORF">ABT276_13405</name>
</gene>
<dbReference type="PANTHER" id="PTHR46696">
    <property type="entry name" value="P450, PUTATIVE (EUROFUNG)-RELATED"/>
    <property type="match status" value="1"/>
</dbReference>
<evidence type="ECO:0000256" key="1">
    <source>
        <dbReference type="ARBA" id="ARBA00010617"/>
    </source>
</evidence>
<dbReference type="RefSeq" id="WP_351976209.1">
    <property type="nucleotide sequence ID" value="NZ_JBEPBX010000009.1"/>
</dbReference>
<organism evidence="3 4">
    <name type="scientific">Streptomyces xantholiticus</name>
    <dbReference type="NCBI Taxonomy" id="68285"/>
    <lineage>
        <taxon>Bacteria</taxon>
        <taxon>Bacillati</taxon>
        <taxon>Actinomycetota</taxon>
        <taxon>Actinomycetes</taxon>
        <taxon>Kitasatosporales</taxon>
        <taxon>Streptomycetaceae</taxon>
        <taxon>Streptomyces</taxon>
    </lineage>
</organism>
<evidence type="ECO:0000313" key="3">
    <source>
        <dbReference type="EMBL" id="MER6614347.1"/>
    </source>
</evidence>
<keyword evidence="4" id="KW-1185">Reference proteome</keyword>
<accession>A0ABV1UVS8</accession>
<dbReference type="PROSITE" id="PS00086">
    <property type="entry name" value="CYTOCHROME_P450"/>
    <property type="match status" value="1"/>
</dbReference>
<reference evidence="3 4" key="1">
    <citation type="submission" date="2024-06" db="EMBL/GenBank/DDBJ databases">
        <title>The Natural Products Discovery Center: Release of the First 8490 Sequenced Strains for Exploring Actinobacteria Biosynthetic Diversity.</title>
        <authorList>
            <person name="Kalkreuter E."/>
            <person name="Kautsar S.A."/>
            <person name="Yang D."/>
            <person name="Bader C.D."/>
            <person name="Teijaro C.N."/>
            <person name="Fluegel L."/>
            <person name="Davis C.M."/>
            <person name="Simpson J.R."/>
            <person name="Lauterbach L."/>
            <person name="Steele A.D."/>
            <person name="Gui C."/>
            <person name="Meng S."/>
            <person name="Li G."/>
            <person name="Viehrig K."/>
            <person name="Ye F."/>
            <person name="Su P."/>
            <person name="Kiefer A.F."/>
            <person name="Nichols A."/>
            <person name="Cepeda A.J."/>
            <person name="Yan W."/>
            <person name="Fan B."/>
            <person name="Jiang Y."/>
            <person name="Adhikari A."/>
            <person name="Zheng C.-J."/>
            <person name="Schuster L."/>
            <person name="Cowan T.M."/>
            <person name="Smanski M.J."/>
            <person name="Chevrette M.G."/>
            <person name="De Carvalho L.P.S."/>
            <person name="Shen B."/>
        </authorList>
    </citation>
    <scope>NUCLEOTIDE SEQUENCE [LARGE SCALE GENOMIC DNA]</scope>
    <source>
        <strain evidence="3 4">NPDC000837</strain>
    </source>
</reference>
<comment type="similarity">
    <text evidence="1">Belongs to the cytochrome P450 family.</text>
</comment>
<dbReference type="PANTHER" id="PTHR46696:SF6">
    <property type="entry name" value="P450, PUTATIVE (EUROFUNG)-RELATED"/>
    <property type="match status" value="1"/>
</dbReference>
<dbReference type="InterPro" id="IPR017972">
    <property type="entry name" value="Cyt_P450_CS"/>
</dbReference>
<evidence type="ECO:0000256" key="2">
    <source>
        <dbReference type="SAM" id="MobiDB-lite"/>
    </source>
</evidence>
<feature type="region of interest" description="Disordered" evidence="2">
    <location>
        <begin position="124"/>
        <end position="150"/>
    </location>
</feature>
<name>A0ABV1UVS8_9ACTN</name>
<dbReference type="SUPFAM" id="SSF48264">
    <property type="entry name" value="Cytochrome P450"/>
    <property type="match status" value="1"/>
</dbReference>
<sequence>MTVRRSLSTGRRHGGGSGDAACPVTVLTGPAGARTEGGVASSAGAVPELARPDGAEPAGAAPELARLARAARRRDRRVYWRAHPFLFALLAATRGRPVRRIGRTVLVHDPDAYHEVLTRLPLDRTAPGTTGGAARSALGSKGPGDAGVLFDQEGGEHRAVRRGLARDLGTAGVEELRALWRPLLADRLEPLATGGAVDVVALARELSGTVVCALLDSPASPRAVAAAAAEVAAASVRSELPGPPRPGARAAVARATARLRQLLGDEGDDALSAMVAVAAVNTTVAALPRAAAWCADAALWEQAADDTLRRSLVGELLRVTAASPLLPRVAAADGAVGGCPVRAGDRLLLVARHAVGAHRADPDALHPAPAGVARLVFGAGPHTCPGAALARALLEDLLAALAPYRPAVVRAEVDRRAALPGWRTLTVRAGVLR</sequence>